<dbReference type="PANTHER" id="PTHR32282">
    <property type="entry name" value="BINDING PROTEIN TRANSPEPTIDASE, PUTATIVE-RELATED"/>
    <property type="match status" value="1"/>
</dbReference>
<dbReference type="InterPro" id="IPR001460">
    <property type="entry name" value="PCN-bd_Tpept"/>
</dbReference>
<keyword evidence="12" id="KW-0511">Multifunctional enzyme</keyword>
<feature type="transmembrane region" description="Helical" evidence="17">
    <location>
        <begin position="69"/>
        <end position="94"/>
    </location>
</feature>
<dbReference type="GO" id="GO:0071555">
    <property type="term" value="P:cell wall organization"/>
    <property type="evidence" value="ECO:0007669"/>
    <property type="project" value="UniProtKB-KW"/>
</dbReference>
<keyword evidence="4" id="KW-0328">Glycosyltransferase</keyword>
<keyword evidence="8" id="KW-0133">Cell shape</keyword>
<keyword evidence="6 17" id="KW-0812">Transmembrane</keyword>
<dbReference type="GO" id="GO:0008658">
    <property type="term" value="F:penicillin binding"/>
    <property type="evidence" value="ECO:0007669"/>
    <property type="project" value="InterPro"/>
</dbReference>
<dbReference type="GO" id="GO:0009252">
    <property type="term" value="P:peptidoglycan biosynthetic process"/>
    <property type="evidence" value="ECO:0007669"/>
    <property type="project" value="UniProtKB-KW"/>
</dbReference>
<feature type="non-terminal residue" evidence="20">
    <location>
        <position position="885"/>
    </location>
</feature>
<evidence type="ECO:0000256" key="1">
    <source>
        <dbReference type="ARBA" id="ARBA00022475"/>
    </source>
</evidence>
<organism evidence="20 21">
    <name type="scientific">Candidatus Paralactobacillus gallistercoris</name>
    <dbReference type="NCBI Taxonomy" id="2838724"/>
    <lineage>
        <taxon>Bacteria</taxon>
        <taxon>Bacillati</taxon>
        <taxon>Bacillota</taxon>
        <taxon>Bacilli</taxon>
        <taxon>Lactobacillales</taxon>
        <taxon>Lactobacillaceae</taxon>
        <taxon>Lactobacillus</taxon>
    </lineage>
</organism>
<keyword evidence="11 17" id="KW-0472">Membrane</keyword>
<dbReference type="SUPFAM" id="SSF53955">
    <property type="entry name" value="Lysozyme-like"/>
    <property type="match status" value="1"/>
</dbReference>
<dbReference type="Pfam" id="PF00905">
    <property type="entry name" value="Transpeptidase"/>
    <property type="match status" value="1"/>
</dbReference>
<feature type="domain" description="Glycosyl transferase family 51" evidence="19">
    <location>
        <begin position="127"/>
        <end position="296"/>
    </location>
</feature>
<reference evidence="20" key="1">
    <citation type="journal article" date="2021" name="PeerJ">
        <title>Extensive microbial diversity within the chicken gut microbiome revealed by metagenomics and culture.</title>
        <authorList>
            <person name="Gilroy R."/>
            <person name="Ravi A."/>
            <person name="Getino M."/>
            <person name="Pursley I."/>
            <person name="Horton D.L."/>
            <person name="Alikhan N.F."/>
            <person name="Baker D."/>
            <person name="Gharbi K."/>
            <person name="Hall N."/>
            <person name="Watson M."/>
            <person name="Adriaenssens E.M."/>
            <person name="Foster-Nyarko E."/>
            <person name="Jarju S."/>
            <person name="Secka A."/>
            <person name="Antonio M."/>
            <person name="Oren A."/>
            <person name="Chaudhuri R.R."/>
            <person name="La Ragione R."/>
            <person name="Hildebrand F."/>
            <person name="Pallen M.J."/>
        </authorList>
    </citation>
    <scope>NUCLEOTIDE SEQUENCE</scope>
    <source>
        <strain evidence="20">F6-6636</strain>
    </source>
</reference>
<evidence type="ECO:0000256" key="17">
    <source>
        <dbReference type="SAM" id="Phobius"/>
    </source>
</evidence>
<protein>
    <submittedName>
        <fullName evidence="20">Penicillin-binding protein</fullName>
    </submittedName>
</protein>
<evidence type="ECO:0000256" key="5">
    <source>
        <dbReference type="ARBA" id="ARBA00022679"/>
    </source>
</evidence>
<dbReference type="Gene3D" id="3.40.710.10">
    <property type="entry name" value="DD-peptidase/beta-lactamase superfamily"/>
    <property type="match status" value="1"/>
</dbReference>
<gene>
    <name evidence="20" type="ORF">H9901_04340</name>
</gene>
<keyword evidence="13" id="KW-0961">Cell wall biogenesis/degradation</keyword>
<dbReference type="SUPFAM" id="SSF56601">
    <property type="entry name" value="beta-lactamase/transpeptidase-like"/>
    <property type="match status" value="1"/>
</dbReference>
<evidence type="ECO:0000256" key="3">
    <source>
        <dbReference type="ARBA" id="ARBA00022670"/>
    </source>
</evidence>
<evidence type="ECO:0000259" key="18">
    <source>
        <dbReference type="Pfam" id="PF00905"/>
    </source>
</evidence>
<keyword evidence="3" id="KW-0645">Protease</keyword>
<evidence type="ECO:0000256" key="15">
    <source>
        <dbReference type="ARBA" id="ARBA00049902"/>
    </source>
</evidence>
<feature type="domain" description="Penicillin-binding protein transpeptidase" evidence="18">
    <location>
        <begin position="457"/>
        <end position="713"/>
    </location>
</feature>
<dbReference type="InterPro" id="IPR012338">
    <property type="entry name" value="Beta-lactam/transpept-like"/>
</dbReference>
<dbReference type="Gene3D" id="3.90.1310.40">
    <property type="match status" value="1"/>
</dbReference>
<dbReference type="GO" id="GO:0006508">
    <property type="term" value="P:proteolysis"/>
    <property type="evidence" value="ECO:0007669"/>
    <property type="project" value="UniProtKB-KW"/>
</dbReference>
<evidence type="ECO:0000256" key="7">
    <source>
        <dbReference type="ARBA" id="ARBA00022801"/>
    </source>
</evidence>
<evidence type="ECO:0000313" key="21">
    <source>
        <dbReference type="Proteomes" id="UP000777303"/>
    </source>
</evidence>
<dbReference type="InterPro" id="IPR050396">
    <property type="entry name" value="Glycosyltr_51/Transpeptidase"/>
</dbReference>
<proteinExistence type="predicted"/>
<dbReference type="GO" id="GO:0030288">
    <property type="term" value="C:outer membrane-bounded periplasmic space"/>
    <property type="evidence" value="ECO:0007669"/>
    <property type="project" value="TreeGrafter"/>
</dbReference>
<evidence type="ECO:0000256" key="13">
    <source>
        <dbReference type="ARBA" id="ARBA00023316"/>
    </source>
</evidence>
<keyword evidence="1" id="KW-1003">Cell membrane</keyword>
<keyword evidence="2" id="KW-0121">Carboxypeptidase</keyword>
<dbReference type="PANTHER" id="PTHR32282:SF32">
    <property type="entry name" value="PENICILLIN-BINDING PROTEIN 2A"/>
    <property type="match status" value="1"/>
</dbReference>
<evidence type="ECO:0000256" key="16">
    <source>
        <dbReference type="SAM" id="MobiDB-lite"/>
    </source>
</evidence>
<dbReference type="GO" id="GO:0009002">
    <property type="term" value="F:serine-type D-Ala-D-Ala carboxypeptidase activity"/>
    <property type="evidence" value="ECO:0007669"/>
    <property type="project" value="UniProtKB-EC"/>
</dbReference>
<sequence>MRSFGNKFHKLIQKLQQFWQQCLNNMTQRLDNMRQPKTRTQRNHRHSNQHVHHSGSFYLNITMETMKSVILYITSFAIILLALFIGIGTGYFAAIIHKEAIPSYNLMKHQINDIDESSTFYFTNDKHIATLPADIVREKVDLNQMSPWLQKAIVATEDEDFYKNDGVMPKAVIRALISSLTGIGTQTGGSTITQQLVKMQLLNSQETFKRKAVEILLALRVNKYFTKDEILQAYLNAATFGRNNKGENIGGVEAAAKGIFGKSANDLSLPEAAFIAGLPQSPFYYTPFNQDGSLKDNNELKAGIARERLVLFRMYRDKQISKQQYNEAKKVDLKKEFLKKGKASKPKAVKYPYIYNMVVPQAEQIVAQNLANEAGISTKQFNNDKNINERYLNQAISLMHQKGYQVYTTFNKDIYDQMQTTAKQNGPSLGPAHNVSHIDENTGEEKNTTEHVQNGSVLIDNQTGAIISFVGGIKYGNATNYVNHINTLRQPGSAIKPLLVYGPAVEGKLINSQTMLADFKKNFNKDKSKKPYEPTDYGNIIQNKFISARSALANSYNLPAVNLYEQVQEKLNVKPYMEKLGVPLTNSEYNKLGSALGGLDNGLSVTQMASAFTTFSNGGKRSNPYYITKIVDPNGKVIYQHHQKTQQVFSPATAWVMSNMMHSVVTDGTAALLPSELSFSAKNIVGKTGTSNDYKDIWFIASTPKVTLASWIGYDNNWGSSYDLPEDSSNTNVNYWAQLMNDVYEIDPDLLGISHKRHKPAGVTSASVLKLTGTLPGKLNFGGEEHHINGKTTTAYSAGMPAPALSYNFGIGGTNSNYKEFWDHYYGLAGGDDYGILTKDGKTYNGTDNSNQEGAIQNNSDTLGNDSTTNQVQGTDNANTAGTLT</sequence>
<evidence type="ECO:0000256" key="11">
    <source>
        <dbReference type="ARBA" id="ARBA00023136"/>
    </source>
</evidence>
<comment type="catalytic activity">
    <reaction evidence="14">
        <text>Preferential cleavage: (Ac)2-L-Lys-D-Ala-|-D-Ala. Also transpeptidation of peptidyl-alanyl moieties that are N-acyl substituents of D-alanine.</text>
        <dbReference type="EC" id="3.4.16.4"/>
    </reaction>
</comment>
<dbReference type="GO" id="GO:0008360">
    <property type="term" value="P:regulation of cell shape"/>
    <property type="evidence" value="ECO:0007669"/>
    <property type="project" value="UniProtKB-KW"/>
</dbReference>
<reference evidence="20" key="2">
    <citation type="submission" date="2021-04" db="EMBL/GenBank/DDBJ databases">
        <authorList>
            <person name="Gilroy R."/>
        </authorList>
    </citation>
    <scope>NUCLEOTIDE SEQUENCE</scope>
    <source>
        <strain evidence="20">F6-6636</strain>
    </source>
</reference>
<evidence type="ECO:0000259" key="19">
    <source>
        <dbReference type="Pfam" id="PF00912"/>
    </source>
</evidence>
<evidence type="ECO:0000313" key="20">
    <source>
        <dbReference type="EMBL" id="MBU3851910.1"/>
    </source>
</evidence>
<evidence type="ECO:0000256" key="9">
    <source>
        <dbReference type="ARBA" id="ARBA00022984"/>
    </source>
</evidence>
<dbReference type="Gene3D" id="3.40.50.12800">
    <property type="match status" value="1"/>
</dbReference>
<keyword evidence="7" id="KW-0378">Hydrolase</keyword>
<evidence type="ECO:0000256" key="12">
    <source>
        <dbReference type="ARBA" id="ARBA00023268"/>
    </source>
</evidence>
<evidence type="ECO:0000256" key="14">
    <source>
        <dbReference type="ARBA" id="ARBA00034000"/>
    </source>
</evidence>
<dbReference type="AlphaFoldDB" id="A0A948X3F2"/>
<keyword evidence="9" id="KW-0573">Peptidoglycan synthesis</keyword>
<dbReference type="Gene3D" id="1.10.3810.10">
    <property type="entry name" value="Biosynthetic peptidoglycan transglycosylase-like"/>
    <property type="match status" value="1"/>
</dbReference>
<feature type="region of interest" description="Disordered" evidence="16">
    <location>
        <begin position="845"/>
        <end position="885"/>
    </location>
</feature>
<evidence type="ECO:0000256" key="4">
    <source>
        <dbReference type="ARBA" id="ARBA00022676"/>
    </source>
</evidence>
<dbReference type="GO" id="GO:0008955">
    <property type="term" value="F:peptidoglycan glycosyltransferase activity"/>
    <property type="evidence" value="ECO:0007669"/>
    <property type="project" value="UniProtKB-EC"/>
</dbReference>
<dbReference type="Proteomes" id="UP000777303">
    <property type="component" value="Unassembled WGS sequence"/>
</dbReference>
<comment type="catalytic activity">
    <reaction evidence="15">
        <text>[GlcNAc-(1-&gt;4)-Mur2Ac(oyl-L-Ala-gamma-D-Glu-L-Lys-D-Ala-D-Ala)](n)-di-trans,octa-cis-undecaprenyl diphosphate + beta-D-GlcNAc-(1-&gt;4)-Mur2Ac(oyl-L-Ala-gamma-D-Glu-L-Lys-D-Ala-D-Ala)-di-trans,octa-cis-undecaprenyl diphosphate = [GlcNAc-(1-&gt;4)-Mur2Ac(oyl-L-Ala-gamma-D-Glu-L-Lys-D-Ala-D-Ala)](n+1)-di-trans,octa-cis-undecaprenyl diphosphate + di-trans,octa-cis-undecaprenyl diphosphate + H(+)</text>
        <dbReference type="Rhea" id="RHEA:23708"/>
        <dbReference type="Rhea" id="RHEA-COMP:9602"/>
        <dbReference type="Rhea" id="RHEA-COMP:9603"/>
        <dbReference type="ChEBI" id="CHEBI:15378"/>
        <dbReference type="ChEBI" id="CHEBI:58405"/>
        <dbReference type="ChEBI" id="CHEBI:60033"/>
        <dbReference type="ChEBI" id="CHEBI:78435"/>
        <dbReference type="EC" id="2.4.99.28"/>
    </reaction>
</comment>
<keyword evidence="5" id="KW-0808">Transferase</keyword>
<comment type="caution">
    <text evidence="20">The sequence shown here is derived from an EMBL/GenBank/DDBJ whole genome shotgun (WGS) entry which is preliminary data.</text>
</comment>
<evidence type="ECO:0000256" key="6">
    <source>
        <dbReference type="ARBA" id="ARBA00022692"/>
    </source>
</evidence>
<evidence type="ECO:0000256" key="10">
    <source>
        <dbReference type="ARBA" id="ARBA00022989"/>
    </source>
</evidence>
<dbReference type="InterPro" id="IPR001264">
    <property type="entry name" value="Glyco_trans_51"/>
</dbReference>
<evidence type="ECO:0000256" key="8">
    <source>
        <dbReference type="ARBA" id="ARBA00022960"/>
    </source>
</evidence>
<dbReference type="InterPro" id="IPR023346">
    <property type="entry name" value="Lysozyme-like_dom_sf"/>
</dbReference>
<dbReference type="InterPro" id="IPR036950">
    <property type="entry name" value="PBP_transglycosylase"/>
</dbReference>
<dbReference type="Pfam" id="PF00912">
    <property type="entry name" value="Transgly"/>
    <property type="match status" value="1"/>
</dbReference>
<dbReference type="EMBL" id="JAHLFS010000052">
    <property type="protein sequence ID" value="MBU3851910.1"/>
    <property type="molecule type" value="Genomic_DNA"/>
</dbReference>
<evidence type="ECO:0000256" key="2">
    <source>
        <dbReference type="ARBA" id="ARBA00022645"/>
    </source>
</evidence>
<accession>A0A948X3F2</accession>
<name>A0A948X3F2_9LACO</name>
<keyword evidence="10 17" id="KW-1133">Transmembrane helix</keyword>